<evidence type="ECO:0000313" key="6">
    <source>
        <dbReference type="Proteomes" id="UP000198982"/>
    </source>
</evidence>
<dbReference type="Gene3D" id="3.40.50.150">
    <property type="entry name" value="Vaccinia Virus protein VP39"/>
    <property type="match status" value="1"/>
</dbReference>
<dbReference type="PANTHER" id="PTHR44942:SF4">
    <property type="entry name" value="METHYLTRANSFERASE TYPE 11 DOMAIN-CONTAINING PROTEIN"/>
    <property type="match status" value="1"/>
</dbReference>
<dbReference type="Pfam" id="PF08241">
    <property type="entry name" value="Methyltransf_11"/>
    <property type="match status" value="1"/>
</dbReference>
<accession>A0A1H4JKI0</accession>
<evidence type="ECO:0000256" key="3">
    <source>
        <dbReference type="ARBA" id="ARBA00022679"/>
    </source>
</evidence>
<dbReference type="GO" id="GO:0008757">
    <property type="term" value="F:S-adenosylmethionine-dependent methyltransferase activity"/>
    <property type="evidence" value="ECO:0007669"/>
    <property type="project" value="InterPro"/>
</dbReference>
<sequence length="295" mass="32986">MKFTGERFLPDVRGDIELEHIHRYLLAHDVIQGKDVLDIASGEGYGSAMLAGVARSVIGVDISPEAVSHANAKYQTSNVEFRLGSCSAIPLDDASVDVVVSFETIEHHDEHESMMQEIKRVLRPGGTLVISSPEKLEYSDKPGFKNPHHVKELYREEFKRLLDSYFTNHSMYGQRVLYGSVIACEDRESLIRSYELVDDPLTAKFGISHPIYLIAVASDSELPDLASGVFEQSIHEAELVQRLSASVSYLNNQIVGLNQVVTEQDAKIAAVYNSFSWRVTKPLRNFKRFLSGGRN</sequence>
<organism evidence="5 6">
    <name type="scientific">Pseudomonas saponiphila</name>
    <dbReference type="NCBI Taxonomy" id="556534"/>
    <lineage>
        <taxon>Bacteria</taxon>
        <taxon>Pseudomonadati</taxon>
        <taxon>Pseudomonadota</taxon>
        <taxon>Gammaproteobacteria</taxon>
        <taxon>Pseudomonadales</taxon>
        <taxon>Pseudomonadaceae</taxon>
        <taxon>Pseudomonas</taxon>
    </lineage>
</organism>
<evidence type="ECO:0000313" key="5">
    <source>
        <dbReference type="EMBL" id="SEB46830.1"/>
    </source>
</evidence>
<comment type="similarity">
    <text evidence="1">Belongs to the methyltransferase superfamily.</text>
</comment>
<evidence type="ECO:0000259" key="4">
    <source>
        <dbReference type="Pfam" id="PF08241"/>
    </source>
</evidence>
<evidence type="ECO:0000256" key="1">
    <source>
        <dbReference type="ARBA" id="ARBA00008361"/>
    </source>
</evidence>
<dbReference type="SUPFAM" id="SSF53335">
    <property type="entry name" value="S-adenosyl-L-methionine-dependent methyltransferases"/>
    <property type="match status" value="1"/>
</dbReference>
<dbReference type="GO" id="GO:0032259">
    <property type="term" value="P:methylation"/>
    <property type="evidence" value="ECO:0007669"/>
    <property type="project" value="UniProtKB-KW"/>
</dbReference>
<dbReference type="InterPro" id="IPR013216">
    <property type="entry name" value="Methyltransf_11"/>
</dbReference>
<dbReference type="InterPro" id="IPR029063">
    <property type="entry name" value="SAM-dependent_MTases_sf"/>
</dbReference>
<dbReference type="InterPro" id="IPR051052">
    <property type="entry name" value="Diverse_substrate_MTase"/>
</dbReference>
<keyword evidence="3 5" id="KW-0808">Transferase</keyword>
<keyword evidence="2 5" id="KW-0489">Methyltransferase</keyword>
<dbReference type="Proteomes" id="UP000198982">
    <property type="component" value="Unassembled WGS sequence"/>
</dbReference>
<dbReference type="EMBL" id="FNTJ01000001">
    <property type="protein sequence ID" value="SEB46830.1"/>
    <property type="molecule type" value="Genomic_DNA"/>
</dbReference>
<dbReference type="PANTHER" id="PTHR44942">
    <property type="entry name" value="METHYLTRANSF_11 DOMAIN-CONTAINING PROTEIN"/>
    <property type="match status" value="1"/>
</dbReference>
<dbReference type="RefSeq" id="WP_092309581.1">
    <property type="nucleotide sequence ID" value="NZ_FNTJ01000001.1"/>
</dbReference>
<dbReference type="CDD" id="cd02440">
    <property type="entry name" value="AdoMet_MTases"/>
    <property type="match status" value="1"/>
</dbReference>
<gene>
    <name evidence="5" type="ORF">SAMN05216178_0545</name>
</gene>
<proteinExistence type="inferred from homology"/>
<keyword evidence="6" id="KW-1185">Reference proteome</keyword>
<dbReference type="AlphaFoldDB" id="A0A1H4JKI0"/>
<evidence type="ECO:0000256" key="2">
    <source>
        <dbReference type="ARBA" id="ARBA00022603"/>
    </source>
</evidence>
<name>A0A1H4JKI0_9PSED</name>
<feature type="domain" description="Methyltransferase type 11" evidence="4">
    <location>
        <begin position="37"/>
        <end position="130"/>
    </location>
</feature>
<reference evidence="6" key="1">
    <citation type="submission" date="2016-10" db="EMBL/GenBank/DDBJ databases">
        <authorList>
            <person name="Varghese N."/>
            <person name="Submissions S."/>
        </authorList>
    </citation>
    <scope>NUCLEOTIDE SEQUENCE [LARGE SCALE GENOMIC DNA]</scope>
    <source>
        <strain evidence="6">DSM 9751</strain>
    </source>
</reference>
<protein>
    <submittedName>
        <fullName evidence="5">Methyltransferase domain-containing protein</fullName>
    </submittedName>
</protein>